<dbReference type="GO" id="GO:0000166">
    <property type="term" value="F:nucleotide binding"/>
    <property type="evidence" value="ECO:0007669"/>
    <property type="project" value="UniProtKB-KW"/>
</dbReference>
<evidence type="ECO:0000256" key="1">
    <source>
        <dbReference type="ARBA" id="ARBA00004236"/>
    </source>
</evidence>
<evidence type="ECO:0000256" key="6">
    <source>
        <dbReference type="ARBA" id="ARBA00023118"/>
    </source>
</evidence>
<dbReference type="Proteomes" id="UP000050867">
    <property type="component" value="Unassembled WGS sequence"/>
</dbReference>
<comment type="subcellular location">
    <subcellularLocation>
        <location evidence="1">Cell membrane</location>
    </subcellularLocation>
</comment>
<dbReference type="RefSeq" id="WP_018386884.1">
    <property type="nucleotide sequence ID" value="NZ_LLZU01000036.1"/>
</dbReference>
<dbReference type="Pfam" id="PF18967">
    <property type="entry name" value="PycTM"/>
    <property type="match status" value="1"/>
</dbReference>
<proteinExistence type="predicted"/>
<keyword evidence="5 8" id="KW-1133">Transmembrane helix</keyword>
<dbReference type="InterPro" id="IPR043760">
    <property type="entry name" value="PycTM_dom"/>
</dbReference>
<name>A0A0T6LNS2_WENVI</name>
<feature type="transmembrane region" description="Helical" evidence="8">
    <location>
        <begin position="34"/>
        <end position="55"/>
    </location>
</feature>
<evidence type="ECO:0000313" key="10">
    <source>
        <dbReference type="EMBL" id="KRV47537.1"/>
    </source>
</evidence>
<feature type="transmembrane region" description="Helical" evidence="8">
    <location>
        <begin position="139"/>
        <end position="157"/>
    </location>
</feature>
<evidence type="ECO:0000256" key="5">
    <source>
        <dbReference type="ARBA" id="ARBA00022989"/>
    </source>
</evidence>
<accession>A0A0T6LNS2</accession>
<comment type="caution">
    <text evidence="10">The sequence shown here is derived from an EMBL/GenBank/DDBJ whole genome shotgun (WGS) entry which is preliminary data.</text>
</comment>
<evidence type="ECO:0000256" key="2">
    <source>
        <dbReference type="ARBA" id="ARBA00022475"/>
    </source>
</evidence>
<protein>
    <submittedName>
        <fullName evidence="10">Integral membrane plasmid transfer protein</fullName>
    </submittedName>
</protein>
<gene>
    <name evidence="10" type="ORF">AQ490_06475</name>
</gene>
<dbReference type="GO" id="GO:0051607">
    <property type="term" value="P:defense response to virus"/>
    <property type="evidence" value="ECO:0007669"/>
    <property type="project" value="UniProtKB-KW"/>
</dbReference>
<evidence type="ECO:0000313" key="11">
    <source>
        <dbReference type="Proteomes" id="UP000050867"/>
    </source>
</evidence>
<feature type="transmembrane region" description="Helical" evidence="8">
    <location>
        <begin position="61"/>
        <end position="83"/>
    </location>
</feature>
<dbReference type="eggNOG" id="ENOG502ZRCY">
    <property type="taxonomic scope" value="Bacteria"/>
</dbReference>
<evidence type="ECO:0000256" key="7">
    <source>
        <dbReference type="ARBA" id="ARBA00023136"/>
    </source>
</evidence>
<organism evidence="10 11">
    <name type="scientific">Wenjunlia vitaminophila</name>
    <name type="common">Streptomyces vitaminophilus</name>
    <dbReference type="NCBI Taxonomy" id="76728"/>
    <lineage>
        <taxon>Bacteria</taxon>
        <taxon>Bacillati</taxon>
        <taxon>Actinomycetota</taxon>
        <taxon>Actinomycetes</taxon>
        <taxon>Kitasatosporales</taxon>
        <taxon>Streptomycetaceae</taxon>
        <taxon>Wenjunlia</taxon>
    </lineage>
</organism>
<sequence>MTGRSVTGADWTHANLSEARQDLKAEISRTDTKVALLLAFTGTVLAGVLAAAATIDVVLPALVVAGVACGVLAGAAMVLLTAVRPHLGGDDRASFPYWARLTTEQITAAMRDDRRADVVRVLSGIAVRKYCVLQRAVDLIRLAVLLLVLAAVLVAVVEGL</sequence>
<dbReference type="AlphaFoldDB" id="A0A0T6LNS2"/>
<keyword evidence="4" id="KW-0547">Nucleotide-binding</keyword>
<dbReference type="EMBL" id="LLZU01000036">
    <property type="protein sequence ID" value="KRV47537.1"/>
    <property type="molecule type" value="Genomic_DNA"/>
</dbReference>
<dbReference type="GO" id="GO:0005886">
    <property type="term" value="C:plasma membrane"/>
    <property type="evidence" value="ECO:0007669"/>
    <property type="project" value="UniProtKB-SubCell"/>
</dbReference>
<evidence type="ECO:0000256" key="8">
    <source>
        <dbReference type="SAM" id="Phobius"/>
    </source>
</evidence>
<keyword evidence="7 8" id="KW-0472">Membrane</keyword>
<keyword evidence="2" id="KW-1003">Cell membrane</keyword>
<feature type="domain" description="Pycsar effector protein" evidence="9">
    <location>
        <begin position="16"/>
        <end position="154"/>
    </location>
</feature>
<dbReference type="STRING" id="76728.AQ490_06475"/>
<keyword evidence="3 8" id="KW-0812">Transmembrane</keyword>
<dbReference type="OrthoDB" id="4243716at2"/>
<evidence type="ECO:0000256" key="4">
    <source>
        <dbReference type="ARBA" id="ARBA00022741"/>
    </source>
</evidence>
<reference evidence="10 11" key="1">
    <citation type="submission" date="2015-10" db="EMBL/GenBank/DDBJ databases">
        <title>Draft genome sequence of pyrrolomycin-producing Streptomyces vitaminophilus.</title>
        <authorList>
            <person name="Graham D.E."/>
            <person name="Mahan K.M."/>
            <person name="Klingeman D.M."/>
            <person name="Hettich R.L."/>
            <person name="Parry R.J."/>
        </authorList>
    </citation>
    <scope>NUCLEOTIDE SEQUENCE [LARGE SCALE GENOMIC DNA]</scope>
    <source>
        <strain evidence="10 11">ATCC 31673</strain>
    </source>
</reference>
<keyword evidence="6" id="KW-0051">Antiviral defense</keyword>
<evidence type="ECO:0000259" key="9">
    <source>
        <dbReference type="Pfam" id="PF18967"/>
    </source>
</evidence>
<keyword evidence="11" id="KW-1185">Reference proteome</keyword>
<evidence type="ECO:0000256" key="3">
    <source>
        <dbReference type="ARBA" id="ARBA00022692"/>
    </source>
</evidence>